<feature type="compositionally biased region" description="Basic and acidic residues" evidence="1">
    <location>
        <begin position="1073"/>
        <end position="1098"/>
    </location>
</feature>
<feature type="region of interest" description="Disordered" evidence="1">
    <location>
        <begin position="798"/>
        <end position="990"/>
    </location>
</feature>
<evidence type="ECO:0000313" key="4">
    <source>
        <dbReference type="Proteomes" id="UP000095282"/>
    </source>
</evidence>
<dbReference type="WBParaSite" id="Csp11.Scaffold630.g20879.t1">
    <property type="protein sequence ID" value="Csp11.Scaffold630.g20879.t1"/>
    <property type="gene ID" value="Csp11.Scaffold630.g20879"/>
</dbReference>
<feature type="compositionally biased region" description="Low complexity" evidence="1">
    <location>
        <begin position="1226"/>
        <end position="1237"/>
    </location>
</feature>
<organism evidence="4 5">
    <name type="scientific">Caenorhabditis tropicalis</name>
    <dbReference type="NCBI Taxonomy" id="1561998"/>
    <lineage>
        <taxon>Eukaryota</taxon>
        <taxon>Metazoa</taxon>
        <taxon>Ecdysozoa</taxon>
        <taxon>Nematoda</taxon>
        <taxon>Chromadorea</taxon>
        <taxon>Rhabditida</taxon>
        <taxon>Rhabditina</taxon>
        <taxon>Rhabditomorpha</taxon>
        <taxon>Rhabditoidea</taxon>
        <taxon>Rhabditidae</taxon>
        <taxon>Peloderinae</taxon>
        <taxon>Caenorhabditis</taxon>
    </lineage>
</organism>
<keyword evidence="2" id="KW-0812">Transmembrane</keyword>
<dbReference type="Pfam" id="PF02206">
    <property type="entry name" value="WSN"/>
    <property type="match status" value="1"/>
</dbReference>
<dbReference type="eggNOG" id="ENOG502S4BN">
    <property type="taxonomic scope" value="Eukaryota"/>
</dbReference>
<dbReference type="STRING" id="1561998.A0A1I7UZF7"/>
<feature type="compositionally biased region" description="Polar residues" evidence="1">
    <location>
        <begin position="1"/>
        <end position="10"/>
    </location>
</feature>
<name>A0A1I7UZF7_9PELO</name>
<dbReference type="Proteomes" id="UP000095282">
    <property type="component" value="Unplaced"/>
</dbReference>
<feature type="transmembrane region" description="Helical" evidence="2">
    <location>
        <begin position="766"/>
        <end position="787"/>
    </location>
</feature>
<feature type="compositionally biased region" description="Gly residues" evidence="1">
    <location>
        <begin position="857"/>
        <end position="900"/>
    </location>
</feature>
<dbReference type="InterPro" id="IPR003125">
    <property type="entry name" value="WSN"/>
</dbReference>
<feature type="compositionally biased region" description="Low complexity" evidence="1">
    <location>
        <begin position="954"/>
        <end position="963"/>
    </location>
</feature>
<evidence type="ECO:0000313" key="5">
    <source>
        <dbReference type="WBParaSite" id="Csp11.Scaffold630.g20879.t1"/>
    </source>
</evidence>
<feature type="compositionally biased region" description="Gly residues" evidence="1">
    <location>
        <begin position="964"/>
        <end position="990"/>
    </location>
</feature>
<evidence type="ECO:0000256" key="1">
    <source>
        <dbReference type="SAM" id="MobiDB-lite"/>
    </source>
</evidence>
<dbReference type="PANTHER" id="PTHR32525:SF4">
    <property type="entry name" value="WSN DOMAIN-CONTAINING PROTEIN"/>
    <property type="match status" value="1"/>
</dbReference>
<feature type="region of interest" description="Disordered" evidence="1">
    <location>
        <begin position="1060"/>
        <end position="1332"/>
    </location>
</feature>
<keyword evidence="2" id="KW-0472">Membrane</keyword>
<feature type="domain" description="Domain of unknown function WSN" evidence="3">
    <location>
        <begin position="59"/>
        <end position="119"/>
    </location>
</feature>
<accession>A0A1I7UZF7</accession>
<reference evidence="5" key="1">
    <citation type="submission" date="2016-11" db="UniProtKB">
        <authorList>
            <consortium name="WormBaseParasite"/>
        </authorList>
    </citation>
    <scope>IDENTIFICATION</scope>
</reference>
<feature type="compositionally biased region" description="Gly residues" evidence="1">
    <location>
        <begin position="1120"/>
        <end position="1172"/>
    </location>
</feature>
<feature type="region of interest" description="Disordered" evidence="1">
    <location>
        <begin position="1"/>
        <end position="53"/>
    </location>
</feature>
<feature type="compositionally biased region" description="Gly residues" evidence="1">
    <location>
        <begin position="1216"/>
        <end position="1225"/>
    </location>
</feature>
<proteinExistence type="predicted"/>
<evidence type="ECO:0000256" key="2">
    <source>
        <dbReference type="SAM" id="Phobius"/>
    </source>
</evidence>
<evidence type="ECO:0000259" key="3">
    <source>
        <dbReference type="Pfam" id="PF02206"/>
    </source>
</evidence>
<keyword evidence="4" id="KW-1185">Reference proteome</keyword>
<dbReference type="PANTHER" id="PTHR32525">
    <property type="entry name" value="PROTEIN-TYROSINE-PHOSPHATASE"/>
    <property type="match status" value="1"/>
</dbReference>
<feature type="compositionally biased region" description="Basic and acidic residues" evidence="1">
    <location>
        <begin position="798"/>
        <end position="812"/>
    </location>
</feature>
<keyword evidence="2" id="KW-1133">Transmembrane helix</keyword>
<feature type="compositionally biased region" description="Gly residues" evidence="1">
    <location>
        <begin position="908"/>
        <end position="953"/>
    </location>
</feature>
<protein>
    <submittedName>
        <fullName evidence="5">WSN domain-containing protein</fullName>
    </submittedName>
</protein>
<feature type="compositionally biased region" description="Low complexity" evidence="1">
    <location>
        <begin position="1195"/>
        <end position="1210"/>
    </location>
</feature>
<feature type="compositionally biased region" description="Basic residues" evidence="1">
    <location>
        <begin position="1304"/>
        <end position="1321"/>
    </location>
</feature>
<feature type="compositionally biased region" description="Basic and acidic residues" evidence="1">
    <location>
        <begin position="1246"/>
        <end position="1303"/>
    </location>
</feature>
<sequence>MQLETLQNYDNKPPPDEETESGEFSETSNELDTNRFPRAAKTNGTVPAPPAKSLDTKRLDVMLNHTQTIAQMTNAISLQKSVTTTNTAFNIMAELLNLNSLKPEDLKTESDMKKMIAELRDLPNKVASQKEVEEAEKTFKILFDLKKDLEKVKRYDKWEPKETLKADLKEAEEKGFVIPLFAKLKSAFMNINTNVDNFRAYAGDAQRATFYFGDIKEKSEQITALTPDKLKSITDPVKFKSGNTAKDYTNNLQPLFHLVQSLEENKSVLSTPTQDLVTKNLAVVASFSKTVGPLLPTLSAFSSTFNNRTAIGGGRILVDTAGLPRGLTDLRIVDSLEKTHGKDEWLGTVTKVSIITDGLKPLHIFVEKVEEGFGASQIDPKAVANGASNCIDAEVVKDTTALPDLSALKTGLASIETEMDNLKKLLNNMATFAKSPEVTGLLNDLAGIAAQPDDQMTEKVDKLNAYKPAEVANMLTGANAYSADIDTKMKLVRNKATEASNEVDKILNPFEAMLGKRKTMFDCLAKLDAGQVASAQNAISLSGELRKPIPATVNADLDKLPALAAILTKVSGMGKGEMVEAMKKAWDETSDKIGSMENLSENSLTLGEATRGLLHLRELLAHRSSFEVILKEADSLGLTKELRPFNETLLAIESWAASPPDPSTPLEKLGPMYKNAAKVPGINNITLIMDTVARMEEEEKDPAKKAALGKVFGAMEDLRFYGLDFTGYHSHYEKVTPALEMVSAFYLSLMTWEAKSTGGVWGFLSYWPYGVGVIVVGGAIAFGIWSWRKKKYCFKGRKTGDDKKDDKKDGKKDKKKDKKKKKGSGGKTEKSGGTSGDETSRGTPVDPARMAEEGREGNGGGRGNGGPGNPGGGGGGGAGGAGGNPGGGAEGGAGGAGVAGGAEEAAGNPGGGAEGGAGGGAGAAGGAGQVGAAGGGAGGAIGNPGGGAGGPGNPEGAVAVAGAGQVGGAEGNPQGGGAAHAEAGGGEARAGGQVGGVGGGGGNPKGAGEAVVDGSVISEARPSDSEIDLMPRGPYNPKNGIKHLKEGYEVMNDLTEYSEDMEDPFAAKRRKEKQKEEARKKKLEQAKKNKKWEDEKDKKDHHRRGPGGGAGSAGNPQGAAGAGGGQVGGAGGAAEAAGAGGGQVGGAGGVGGGGGGAVGAGGNPEGAAGALGEGAEEAARRREGSEGSGGRGNPEEAGGAVRDGVDGASARRTGAEEGGGGGGNPEGAEAEGAQAGVNGQGEDGQAVERDGDSVKTAKRPDFDVIDDYPIRTEDLETPDETEKRKRQEKEEAERKKQEEEEKKKNKNKKKKKPRGDKRKRGGGGPTLGCTIL</sequence>
<feature type="compositionally biased region" description="Basic residues" evidence="1">
    <location>
        <begin position="813"/>
        <end position="824"/>
    </location>
</feature>